<dbReference type="Pfam" id="PF13091">
    <property type="entry name" value="PLDc_2"/>
    <property type="match status" value="2"/>
</dbReference>
<evidence type="ECO:0000313" key="3">
    <source>
        <dbReference type="Proteomes" id="UP000501812"/>
    </source>
</evidence>
<name>A0A858RHP3_9BACT</name>
<dbReference type="KEGG" id="luo:HHL09_11585"/>
<dbReference type="SMART" id="SM00155">
    <property type="entry name" value="PLDc"/>
    <property type="match status" value="2"/>
</dbReference>
<gene>
    <name evidence="2" type="ORF">HHL09_11585</name>
</gene>
<dbReference type="InterPro" id="IPR001736">
    <property type="entry name" value="PLipase_D/transphosphatidylase"/>
</dbReference>
<dbReference type="PROSITE" id="PS50035">
    <property type="entry name" value="PLD"/>
    <property type="match status" value="2"/>
</dbReference>
<evidence type="ECO:0000259" key="1">
    <source>
        <dbReference type="PROSITE" id="PS50035"/>
    </source>
</evidence>
<proteinExistence type="predicted"/>
<dbReference type="PANTHER" id="PTHR21248:SF12">
    <property type="entry name" value="CARDIOLIPIN SYNTHASE C"/>
    <property type="match status" value="1"/>
</dbReference>
<organism evidence="2 3">
    <name type="scientific">Luteolibacter luteus</name>
    <dbReference type="NCBI Taxonomy" id="2728835"/>
    <lineage>
        <taxon>Bacteria</taxon>
        <taxon>Pseudomonadati</taxon>
        <taxon>Verrucomicrobiota</taxon>
        <taxon>Verrucomicrobiia</taxon>
        <taxon>Verrucomicrobiales</taxon>
        <taxon>Verrucomicrobiaceae</taxon>
        <taxon>Luteolibacter</taxon>
    </lineage>
</organism>
<feature type="domain" description="PLD phosphodiesterase" evidence="1">
    <location>
        <begin position="404"/>
        <end position="430"/>
    </location>
</feature>
<dbReference type="Gene3D" id="3.30.870.10">
    <property type="entry name" value="Endonuclease Chain A"/>
    <property type="match status" value="2"/>
</dbReference>
<dbReference type="GO" id="GO:0030572">
    <property type="term" value="F:phosphatidyltransferase activity"/>
    <property type="evidence" value="ECO:0007669"/>
    <property type="project" value="UniProtKB-ARBA"/>
</dbReference>
<dbReference type="RefSeq" id="WP_169454798.1">
    <property type="nucleotide sequence ID" value="NZ_CP051774.1"/>
</dbReference>
<sequence length="485" mass="53704">MPETRSHPSRRFIFILPLLLLFPSCASLRSNAFRSTDRLPQASDSVTGAGQLAVSSVRATGLAIVRQPATTIRTGLAVLWHRPREIVAGNIPLEELAPVVQPAEIPGTPEFERLLDEKGLRPPQPGSLSWLVDGKSFFPELDRQIEKARASIDVQVFIYDNDDIAVRYSDKFKAKAEQVPIRVLFDDLGSTFAHGAAPETPGPPGFVPPVDIAFYLRENSHVRVRRSLNPWLVCDHTKLLVFDKQTAIMGGMNIGREYFSEWHDLMVKVEGPVVGSLGREFNRAWRKASIWGDFSIFHYPKAIAVPKPGPRDFPVRLLRTDAARGETDVMDAGLLAIHAARKRIWIENPYFAHDETARALEAAARRGVDVRVILPERGDSTIMDAGNMATARGLIQAGAKVYRYPRMTHMKVMVCDGWASVGSANLDTLSLRINRELNLAFSDATAIRSLESAVFQPDFRASRLVKLEETQAPGGALAETIADQL</sequence>
<dbReference type="InterPro" id="IPR025202">
    <property type="entry name" value="PLD-like_dom"/>
</dbReference>
<dbReference type="CDD" id="cd09112">
    <property type="entry name" value="PLDc_CLS_2"/>
    <property type="match status" value="1"/>
</dbReference>
<reference evidence="2 3" key="1">
    <citation type="submission" date="2020-04" db="EMBL/GenBank/DDBJ databases">
        <title>Luteolibacter sp. G-1-1-1 isolated from soil.</title>
        <authorList>
            <person name="Dahal R.H."/>
        </authorList>
    </citation>
    <scope>NUCLEOTIDE SEQUENCE [LARGE SCALE GENOMIC DNA]</scope>
    <source>
        <strain evidence="2 3">G-1-1-1</strain>
    </source>
</reference>
<dbReference type="EMBL" id="CP051774">
    <property type="protein sequence ID" value="QJE96397.1"/>
    <property type="molecule type" value="Genomic_DNA"/>
</dbReference>
<feature type="domain" description="PLD phosphodiesterase" evidence="1">
    <location>
        <begin position="236"/>
        <end position="258"/>
    </location>
</feature>
<dbReference type="GO" id="GO:0032049">
    <property type="term" value="P:cardiolipin biosynthetic process"/>
    <property type="evidence" value="ECO:0007669"/>
    <property type="project" value="UniProtKB-ARBA"/>
</dbReference>
<evidence type="ECO:0000313" key="2">
    <source>
        <dbReference type="EMBL" id="QJE96397.1"/>
    </source>
</evidence>
<keyword evidence="3" id="KW-1185">Reference proteome</keyword>
<dbReference type="SUPFAM" id="SSF56024">
    <property type="entry name" value="Phospholipase D/nuclease"/>
    <property type="match status" value="2"/>
</dbReference>
<dbReference type="Proteomes" id="UP000501812">
    <property type="component" value="Chromosome"/>
</dbReference>
<dbReference type="PANTHER" id="PTHR21248">
    <property type="entry name" value="CARDIOLIPIN SYNTHASE"/>
    <property type="match status" value="1"/>
</dbReference>
<accession>A0A858RHP3</accession>
<dbReference type="AlphaFoldDB" id="A0A858RHP3"/>
<protein>
    <submittedName>
        <fullName evidence="2">Phosphatidylserine/phosphatidylglycerophosphate/ cardiolipin synthase family protein</fullName>
    </submittedName>
</protein>